<gene>
    <name evidence="3" type="ORF">C8263_17095</name>
</gene>
<dbReference type="InterPro" id="IPR004846">
    <property type="entry name" value="T2SS/T3SS_dom"/>
</dbReference>
<evidence type="ECO:0000256" key="1">
    <source>
        <dbReference type="RuleBase" id="RU004003"/>
    </source>
</evidence>
<comment type="similarity">
    <text evidence="1">Belongs to the bacterial secretin family.</text>
</comment>
<dbReference type="GO" id="GO:0009306">
    <property type="term" value="P:protein secretion"/>
    <property type="evidence" value="ECO:0007669"/>
    <property type="project" value="InterPro"/>
</dbReference>
<evidence type="ECO:0000313" key="4">
    <source>
        <dbReference type="Proteomes" id="UP000240317"/>
    </source>
</evidence>
<dbReference type="EMBL" id="PYSV01000024">
    <property type="protein sequence ID" value="PTA66617.1"/>
    <property type="molecule type" value="Genomic_DNA"/>
</dbReference>
<protein>
    <recommendedName>
        <fullName evidence="2">Type II/III secretion system secretin-like domain-containing protein</fullName>
    </recommendedName>
</protein>
<comment type="caution">
    <text evidence="3">The sequence shown here is derived from an EMBL/GenBank/DDBJ whole genome shotgun (WGS) entry which is preliminary data.</text>
</comment>
<keyword evidence="4" id="KW-1185">Reference proteome</keyword>
<dbReference type="Proteomes" id="UP000240317">
    <property type="component" value="Unassembled WGS sequence"/>
</dbReference>
<dbReference type="InterPro" id="IPR001775">
    <property type="entry name" value="GspD/PilQ"/>
</dbReference>
<organism evidence="3 4">
    <name type="scientific">Deinococcus arcticus</name>
    <dbReference type="NCBI Taxonomy" id="2136176"/>
    <lineage>
        <taxon>Bacteria</taxon>
        <taxon>Thermotogati</taxon>
        <taxon>Deinococcota</taxon>
        <taxon>Deinococci</taxon>
        <taxon>Deinococcales</taxon>
        <taxon>Deinococcaceae</taxon>
        <taxon>Deinococcus</taxon>
    </lineage>
</organism>
<sequence length="46" mass="5115">MGVKKIPGLGNIPIIGELFKKTTVDQRNTDLVIVVTPRLIFPEKKP</sequence>
<dbReference type="AlphaFoldDB" id="A0A2T3W413"/>
<evidence type="ECO:0000313" key="3">
    <source>
        <dbReference type="EMBL" id="PTA66617.1"/>
    </source>
</evidence>
<dbReference type="PRINTS" id="PR00811">
    <property type="entry name" value="BCTERIALGSPD"/>
</dbReference>
<proteinExistence type="inferred from homology"/>
<feature type="domain" description="Type II/III secretion system secretin-like" evidence="2">
    <location>
        <begin position="3"/>
        <end position="40"/>
    </location>
</feature>
<dbReference type="OrthoDB" id="9779724at2"/>
<dbReference type="RefSeq" id="WP_107139353.1">
    <property type="nucleotide sequence ID" value="NZ_PYSV01000024.1"/>
</dbReference>
<dbReference type="Pfam" id="PF00263">
    <property type="entry name" value="Secretin"/>
    <property type="match status" value="1"/>
</dbReference>
<name>A0A2T3W413_9DEIO</name>
<evidence type="ECO:0000259" key="2">
    <source>
        <dbReference type="Pfam" id="PF00263"/>
    </source>
</evidence>
<reference evidence="3 4" key="1">
    <citation type="submission" date="2018-03" db="EMBL/GenBank/DDBJ databases">
        <title>Draft genome of Deinococcus sp. OD32.</title>
        <authorList>
            <person name="Wang X.-P."/>
            <person name="Du Z.-J."/>
        </authorList>
    </citation>
    <scope>NUCLEOTIDE SEQUENCE [LARGE SCALE GENOMIC DNA]</scope>
    <source>
        <strain evidence="3 4">OD32</strain>
    </source>
</reference>
<accession>A0A2T3W413</accession>